<dbReference type="PANTHER" id="PTHR43270">
    <property type="entry name" value="BETA-ALA-HIS DIPEPTIDASE"/>
    <property type="match status" value="1"/>
</dbReference>
<evidence type="ECO:0000256" key="1">
    <source>
        <dbReference type="ARBA" id="ARBA00006247"/>
    </source>
</evidence>
<evidence type="ECO:0000256" key="8">
    <source>
        <dbReference type="PIRSR" id="PIRSR037242-3"/>
    </source>
</evidence>
<gene>
    <name evidence="11" type="ORF">AB6A40_004054</name>
</gene>
<dbReference type="GO" id="GO:0006508">
    <property type="term" value="P:proteolysis"/>
    <property type="evidence" value="ECO:0007669"/>
    <property type="project" value="UniProtKB-KW"/>
</dbReference>
<dbReference type="PIRSF" id="PIRSF037242">
    <property type="entry name" value="CNDP_dipeptidase"/>
    <property type="match status" value="1"/>
</dbReference>
<feature type="binding site" description="in other chain" evidence="7">
    <location>
        <position position="383"/>
    </location>
    <ligand>
        <name>substrate</name>
        <note>ligand shared between homodimeric partners</note>
    </ligand>
</feature>
<feature type="domain" description="Peptidase M20 dimerisation" evidence="10">
    <location>
        <begin position="248"/>
        <end position="404"/>
    </location>
</feature>
<dbReference type="InterPro" id="IPR001261">
    <property type="entry name" value="ArgE/DapE_CS"/>
</dbReference>
<keyword evidence="8" id="KW-0464">Manganese</keyword>
<dbReference type="GO" id="GO:0008237">
    <property type="term" value="F:metallopeptidase activity"/>
    <property type="evidence" value="ECO:0007669"/>
    <property type="project" value="UniProtKB-KW"/>
</dbReference>
<evidence type="ECO:0000313" key="12">
    <source>
        <dbReference type="Proteomes" id="UP001608902"/>
    </source>
</evidence>
<feature type="binding site" description="in other chain" evidence="7">
    <location>
        <position position="485"/>
    </location>
    <ligand>
        <name>substrate</name>
        <note>ligand shared between homodimeric partners</note>
    </ligand>
</feature>
<name>A0ABD6EBC9_9BILA</name>
<keyword evidence="5" id="KW-0482">Metalloprotease</keyword>
<feature type="binding site" evidence="8">
    <location>
        <position position="173"/>
    </location>
    <ligand>
        <name>Mn(2+)</name>
        <dbReference type="ChEBI" id="CHEBI:29035"/>
        <label>2</label>
    </ligand>
</feature>
<comment type="similarity">
    <text evidence="1">Belongs to the peptidase M20A family.</text>
</comment>
<feature type="binding site" evidence="8">
    <location>
        <position position="173"/>
    </location>
    <ligand>
        <name>Mn(2+)</name>
        <dbReference type="ChEBI" id="CHEBI:29035"/>
        <label>1</label>
    </ligand>
</feature>
<feature type="binding site" evidence="8">
    <location>
        <position position="235"/>
    </location>
    <ligand>
        <name>Mn(2+)</name>
        <dbReference type="ChEBI" id="CHEBI:29035"/>
        <label>2</label>
    </ligand>
</feature>
<dbReference type="Gene3D" id="3.40.630.10">
    <property type="entry name" value="Zn peptidases"/>
    <property type="match status" value="1"/>
</dbReference>
<feature type="active site" description="Proton acceptor" evidence="6">
    <location>
        <position position="207"/>
    </location>
</feature>
<dbReference type="InterPro" id="IPR051458">
    <property type="entry name" value="Cyt/Met_Dipeptidase"/>
</dbReference>
<comment type="cofactor">
    <cofactor evidence="8">
        <name>Mn(2+)</name>
        <dbReference type="ChEBI" id="CHEBI:29035"/>
    </cofactor>
    <text evidence="8">Binds 2 manganese ions per subunit.</text>
</comment>
<feature type="binding site" evidence="7">
    <location>
        <position position="370"/>
    </location>
    <ligand>
        <name>substrate</name>
        <note>ligand shared between homodimeric partners</note>
    </ligand>
</feature>
<keyword evidence="4" id="KW-0378">Hydrolase</keyword>
<reference evidence="11 12" key="1">
    <citation type="submission" date="2024-08" db="EMBL/GenBank/DDBJ databases">
        <title>Gnathostoma spinigerum genome.</title>
        <authorList>
            <person name="Gonzalez-Bertolin B."/>
            <person name="Monzon S."/>
            <person name="Zaballos A."/>
            <person name="Jimenez P."/>
            <person name="Dekumyoy P."/>
            <person name="Varona S."/>
            <person name="Cuesta I."/>
            <person name="Sumanam S."/>
            <person name="Adisakwattana P."/>
            <person name="Gasser R.B."/>
            <person name="Hernandez-Gonzalez A."/>
            <person name="Young N.D."/>
            <person name="Perteguer M.J."/>
        </authorList>
    </citation>
    <scope>NUCLEOTIDE SEQUENCE [LARGE SCALE GENOMIC DNA]</scope>
    <source>
        <strain evidence="11">AL3</strain>
        <tissue evidence="11">Liver</tissue>
    </source>
</reference>
<evidence type="ECO:0000259" key="10">
    <source>
        <dbReference type="Pfam" id="PF07687"/>
    </source>
</evidence>
<dbReference type="PANTHER" id="PTHR43270:SF4">
    <property type="entry name" value="CARNOSINE DIPEPTIDASE 2, ISOFORM A"/>
    <property type="match status" value="1"/>
</dbReference>
<evidence type="ECO:0000256" key="7">
    <source>
        <dbReference type="PIRSR" id="PIRSR037242-2"/>
    </source>
</evidence>
<dbReference type="PROSITE" id="PS00759">
    <property type="entry name" value="ARGE_DAPE_CPG2_2"/>
    <property type="match status" value="1"/>
</dbReference>
<dbReference type="CDD" id="cd05676">
    <property type="entry name" value="M20_dipept_like_CNDP"/>
    <property type="match status" value="1"/>
</dbReference>
<evidence type="ECO:0000256" key="6">
    <source>
        <dbReference type="PIRSR" id="PIRSR037242-1"/>
    </source>
</evidence>
<proteinExistence type="inferred from homology"/>
<evidence type="ECO:0000256" key="3">
    <source>
        <dbReference type="ARBA" id="ARBA00022723"/>
    </source>
</evidence>
<feature type="binding site" evidence="8">
    <location>
        <position position="140"/>
    </location>
    <ligand>
        <name>Mn(2+)</name>
        <dbReference type="ChEBI" id="CHEBI:29035"/>
        <label>2</label>
    </ligand>
</feature>
<keyword evidence="2" id="KW-0645">Protease</keyword>
<organism evidence="11 12">
    <name type="scientific">Gnathostoma spinigerum</name>
    <dbReference type="NCBI Taxonomy" id="75299"/>
    <lineage>
        <taxon>Eukaryota</taxon>
        <taxon>Metazoa</taxon>
        <taxon>Ecdysozoa</taxon>
        <taxon>Nematoda</taxon>
        <taxon>Chromadorea</taxon>
        <taxon>Rhabditida</taxon>
        <taxon>Spirurina</taxon>
        <taxon>Gnathostomatomorpha</taxon>
        <taxon>Gnathostomatoidea</taxon>
        <taxon>Gnathostomatidae</taxon>
        <taxon>Gnathostoma</taxon>
    </lineage>
</organism>
<dbReference type="Pfam" id="PF01546">
    <property type="entry name" value="Peptidase_M20"/>
    <property type="match status" value="1"/>
</dbReference>
<dbReference type="Gene3D" id="3.30.70.360">
    <property type="match status" value="1"/>
</dbReference>
<feature type="site" description="Important for catalytic activity" evidence="9">
    <location>
        <position position="268"/>
    </location>
</feature>
<dbReference type="AlphaFoldDB" id="A0ABD6EBC9"/>
<feature type="binding site" evidence="8">
    <location>
        <position position="208"/>
    </location>
    <ligand>
        <name>Mn(2+)</name>
        <dbReference type="ChEBI" id="CHEBI:29035"/>
        <label>1</label>
    </ligand>
</feature>
<accession>A0ABD6EBC9</accession>
<dbReference type="SUPFAM" id="SSF53187">
    <property type="entry name" value="Zn-dependent exopeptidases"/>
    <property type="match status" value="1"/>
</dbReference>
<sequence length="513" mass="57885">MIVISRARAGVLFSRFIKLHPFLLTTFINRSLYCEVTAGNMDAAYKKIEKHIDEHKNMYIERLREAVAIPSVSGEPERRRDVIKMVNWMKTHLERLGVKTELIQLGKQTLPDGNKLDIAPALFGTLGNDPKKKTLLIYGHLDVQPAYKEDGWNTEPFQLVEKDGKLFGRGSTDDKGPNVAWINALEAFKETQTELPINIKFCFEAMEESGSEGLEEALRTHSDFLKGIDFTCISDNYWLGRNKPCLTYGLRGLAYYAVEISGCKQDLHSGVFGGTVFEPMNDVIWILSQLTDLNGTIRIPQIYELVRPVTDEERNLYAPIDFDVDYYKNSIGAVNLTQKAKADILMNVWRNPSLSIHGIEGAYSGPGGKTIIPCKVTGKFSIRLVPDMLPEKVNKIVIDHLSKLWKTRGSPNTMRAYNMSSGMYWLSDYKHPHFKAGARAIKRVFGMEPDYTREGGSIPITLTFEELTKNNVMLLPIGACDDMAHSQNEKINVENYIKGTKTLAAYLIELSDQ</sequence>
<evidence type="ECO:0000256" key="4">
    <source>
        <dbReference type="ARBA" id="ARBA00022801"/>
    </source>
</evidence>
<dbReference type="InterPro" id="IPR011650">
    <property type="entry name" value="Peptidase_M20_dimer"/>
</dbReference>
<comment type="caution">
    <text evidence="11">The sequence shown here is derived from an EMBL/GenBank/DDBJ whole genome shotgun (WGS) entry which is preliminary data.</text>
</comment>
<protein>
    <recommendedName>
        <fullName evidence="10">Peptidase M20 dimerisation domain-containing protein</fullName>
    </recommendedName>
</protein>
<keyword evidence="3 8" id="KW-0479">Metal-binding</keyword>
<feature type="binding site" description="in other chain" evidence="7">
    <location>
        <position position="457"/>
    </location>
    <ligand>
        <name>substrate</name>
        <note>ligand shared between homodimeric partners</note>
    </ligand>
</feature>
<evidence type="ECO:0000256" key="5">
    <source>
        <dbReference type="ARBA" id="ARBA00023049"/>
    </source>
</evidence>
<feature type="binding site" evidence="8">
    <location>
        <position position="485"/>
    </location>
    <ligand>
        <name>Mn(2+)</name>
        <dbReference type="ChEBI" id="CHEBI:29035"/>
        <label>1</label>
    </ligand>
</feature>
<dbReference type="EMBL" id="JBGFUD010002229">
    <property type="protein sequence ID" value="MFH4977345.1"/>
    <property type="molecule type" value="Genomic_DNA"/>
</dbReference>
<dbReference type="Pfam" id="PF07687">
    <property type="entry name" value="M20_dimer"/>
    <property type="match status" value="1"/>
</dbReference>
<evidence type="ECO:0000256" key="9">
    <source>
        <dbReference type="PIRSR" id="PIRSR037242-4"/>
    </source>
</evidence>
<feature type="binding site" description="in other chain" evidence="7">
    <location>
        <position position="235"/>
    </location>
    <ligand>
        <name>substrate</name>
        <note>ligand shared between homodimeric partners</note>
    </ligand>
</feature>
<dbReference type="InterPro" id="IPR002933">
    <property type="entry name" value="Peptidase_M20"/>
</dbReference>
<evidence type="ECO:0000256" key="2">
    <source>
        <dbReference type="ARBA" id="ARBA00022670"/>
    </source>
</evidence>
<feature type="active site" evidence="6">
    <location>
        <position position="142"/>
    </location>
</feature>
<evidence type="ECO:0000313" key="11">
    <source>
        <dbReference type="EMBL" id="MFH4977345.1"/>
    </source>
</evidence>
<keyword evidence="12" id="KW-1185">Reference proteome</keyword>
<dbReference type="InterPro" id="IPR017153">
    <property type="entry name" value="CNDP/DUG1"/>
</dbReference>
<feature type="binding site" evidence="7">
    <location>
        <position position="268"/>
    </location>
    <ligand>
        <name>substrate</name>
        <note>ligand shared between homodimeric partners</note>
    </ligand>
</feature>
<dbReference type="GO" id="GO:0046872">
    <property type="term" value="F:metal ion binding"/>
    <property type="evidence" value="ECO:0007669"/>
    <property type="project" value="UniProtKB-KW"/>
</dbReference>
<dbReference type="Proteomes" id="UP001608902">
    <property type="component" value="Unassembled WGS sequence"/>
</dbReference>